<reference evidence="4 5" key="1">
    <citation type="journal article" date="2017" name="Nat. Ecol. Evol.">
        <title>Scallop genome provides insights into evolution of bilaterian karyotype and development.</title>
        <authorList>
            <person name="Wang S."/>
            <person name="Zhang J."/>
            <person name="Jiao W."/>
            <person name="Li J."/>
            <person name="Xun X."/>
            <person name="Sun Y."/>
            <person name="Guo X."/>
            <person name="Huan P."/>
            <person name="Dong B."/>
            <person name="Zhang L."/>
            <person name="Hu X."/>
            <person name="Sun X."/>
            <person name="Wang J."/>
            <person name="Zhao C."/>
            <person name="Wang Y."/>
            <person name="Wang D."/>
            <person name="Huang X."/>
            <person name="Wang R."/>
            <person name="Lv J."/>
            <person name="Li Y."/>
            <person name="Zhang Z."/>
            <person name="Liu B."/>
            <person name="Lu W."/>
            <person name="Hui Y."/>
            <person name="Liang J."/>
            <person name="Zhou Z."/>
            <person name="Hou R."/>
            <person name="Li X."/>
            <person name="Liu Y."/>
            <person name="Li H."/>
            <person name="Ning X."/>
            <person name="Lin Y."/>
            <person name="Zhao L."/>
            <person name="Xing Q."/>
            <person name="Dou J."/>
            <person name="Li Y."/>
            <person name="Mao J."/>
            <person name="Guo H."/>
            <person name="Dou H."/>
            <person name="Li T."/>
            <person name="Mu C."/>
            <person name="Jiang W."/>
            <person name="Fu Q."/>
            <person name="Fu X."/>
            <person name="Miao Y."/>
            <person name="Liu J."/>
            <person name="Yu Q."/>
            <person name="Li R."/>
            <person name="Liao H."/>
            <person name="Li X."/>
            <person name="Kong Y."/>
            <person name="Jiang Z."/>
            <person name="Chourrout D."/>
            <person name="Li R."/>
            <person name="Bao Z."/>
        </authorList>
    </citation>
    <scope>NUCLEOTIDE SEQUENCE [LARGE SCALE GENOMIC DNA]</scope>
    <source>
        <strain evidence="4 5">PY_sf001</strain>
    </source>
</reference>
<dbReference type="PANTHER" id="PTHR46928">
    <property type="entry name" value="MESENCHYME-SPECIFIC CELL SURFACE GLYCOPROTEIN"/>
    <property type="match status" value="1"/>
</dbReference>
<keyword evidence="2" id="KW-0732">Signal</keyword>
<evidence type="ECO:0000256" key="1">
    <source>
        <dbReference type="SAM" id="MobiDB-lite"/>
    </source>
</evidence>
<feature type="signal peptide" evidence="2">
    <location>
        <begin position="1"/>
        <end position="22"/>
    </location>
</feature>
<dbReference type="OrthoDB" id="425936at2759"/>
<comment type="caution">
    <text evidence="4">The sequence shown here is derived from an EMBL/GenBank/DDBJ whole genome shotgun (WGS) entry which is preliminary data.</text>
</comment>
<organism evidence="4 5">
    <name type="scientific">Mizuhopecten yessoensis</name>
    <name type="common">Japanese scallop</name>
    <name type="synonym">Patinopecten yessoensis</name>
    <dbReference type="NCBI Taxonomy" id="6573"/>
    <lineage>
        <taxon>Eukaryota</taxon>
        <taxon>Metazoa</taxon>
        <taxon>Spiralia</taxon>
        <taxon>Lophotrochozoa</taxon>
        <taxon>Mollusca</taxon>
        <taxon>Bivalvia</taxon>
        <taxon>Autobranchia</taxon>
        <taxon>Pteriomorphia</taxon>
        <taxon>Pectinida</taxon>
        <taxon>Pectinoidea</taxon>
        <taxon>Pectinidae</taxon>
        <taxon>Mizuhopecten</taxon>
    </lineage>
</organism>
<dbReference type="STRING" id="6573.A0A210R715"/>
<accession>A0A210R715</accession>
<keyword evidence="5" id="KW-1185">Reference proteome</keyword>
<dbReference type="NCBIfam" id="NF038117">
    <property type="entry name" value="choice_anch_I"/>
    <property type="match status" value="1"/>
</dbReference>
<dbReference type="InterPro" id="IPR055188">
    <property type="entry name" value="Choice_anch_I"/>
</dbReference>
<evidence type="ECO:0000259" key="3">
    <source>
        <dbReference type="Pfam" id="PF22494"/>
    </source>
</evidence>
<feature type="region of interest" description="Disordered" evidence="1">
    <location>
        <begin position="574"/>
        <end position="594"/>
    </location>
</feature>
<evidence type="ECO:0000256" key="2">
    <source>
        <dbReference type="SAM" id="SignalP"/>
    </source>
</evidence>
<name>A0A210R715_MIZYE</name>
<evidence type="ECO:0000313" key="5">
    <source>
        <dbReference type="Proteomes" id="UP000242188"/>
    </source>
</evidence>
<proteinExistence type="predicted"/>
<protein>
    <submittedName>
        <fullName evidence="4">Gigasin-3a</fullName>
    </submittedName>
</protein>
<dbReference type="AlphaFoldDB" id="A0A210R715"/>
<sequence length="594" mass="65239">MSGLQSIDVFCLVILCISVTTSAPVERIHLEKLSTIYLPHSYVDGVPQYKYNSLAATQSAYDARQHVVYVIGGSLLHAYDVGDPLNPTMILKTRLAGVELLDVEFCGDHLLVSMDNLVNKENGMVKVYRRYNTVKKSLDLVHTITVGSLPDMILPTSDCQTVVVAVEAEAYYNGTHFVDPEGAVGIIEFEPLKGAESELQYTRLDFKKFNKEWEDLVARGARFVYRNNNNSFSNDVEPEFITFSKDEQIAYVSLQENNAFAEVDIINKEILAIHPFGYKNWTNSKLDASDKDHAINIRSWPVMGMYLPDSIKAISVGDKSYLLTANEGDTKDYTNIPGSGGFNEATRASKLTIADSSDVARWADMNGFNTTLLDKDNLGRLMVSNLEGKVGDAYNALYAFGGRSMSIFDLSTFDLVYDTGSDVEELMAQQEPEMFNADGKLKNDVVSSTKDTRSDNKGPEVEGIEAAQIGSSVVIFLGIERPGLIAVYSISDDVSSLKFESLWTGITKTDDTFGNLYGQRAISGVDPEDLRYIPPQDSPNGQPLLLCTGTVSGTVSLLEVRGVNKVGIHIPDTDGHIQDTDGHIPDTDGKPVFG</sequence>
<feature type="chain" id="PRO_5013075192" evidence="2">
    <location>
        <begin position="23"/>
        <end position="594"/>
    </location>
</feature>
<evidence type="ECO:0000313" key="4">
    <source>
        <dbReference type="EMBL" id="OWF56661.1"/>
    </source>
</evidence>
<dbReference type="Proteomes" id="UP000242188">
    <property type="component" value="Unassembled WGS sequence"/>
</dbReference>
<feature type="domain" description="Choice-of-anchor I" evidence="3">
    <location>
        <begin position="143"/>
        <end position="560"/>
    </location>
</feature>
<dbReference type="PANTHER" id="PTHR46928:SF1">
    <property type="entry name" value="MESENCHYME-SPECIFIC CELL SURFACE GLYCOPROTEIN"/>
    <property type="match status" value="1"/>
</dbReference>
<dbReference type="Pfam" id="PF22494">
    <property type="entry name" value="choice_anch_I"/>
    <property type="match status" value="1"/>
</dbReference>
<dbReference type="EMBL" id="NEDP02000123">
    <property type="protein sequence ID" value="OWF56661.1"/>
    <property type="molecule type" value="Genomic_DNA"/>
</dbReference>
<dbReference type="InterPro" id="IPR052956">
    <property type="entry name" value="Mesenchyme-surface_protein"/>
</dbReference>
<gene>
    <name evidence="4" type="ORF">KP79_PYT16264</name>
</gene>